<dbReference type="InterPro" id="IPR032675">
    <property type="entry name" value="LRR_dom_sf"/>
</dbReference>
<feature type="domain" description="F-box" evidence="1">
    <location>
        <begin position="4"/>
        <end position="49"/>
    </location>
</feature>
<comment type="caution">
    <text evidence="2">The sequence shown here is derived from an EMBL/GenBank/DDBJ whole genome shotgun (WGS) entry which is preliminary data.</text>
</comment>
<dbReference type="SUPFAM" id="SSF81383">
    <property type="entry name" value="F-box domain"/>
    <property type="match status" value="1"/>
</dbReference>
<sequence>MPAWASLLDLPQEIIDLILPHISHNDYASCLRVNTSWRSIFTPSLWQVMRLGDRTMHECFGTREARIALVRNSQYIRTVETTDPAFVFALACMYPTVTKLESLTLRLKDHAFSTVDELLLSTDELPATAATVAPDTKQTIDVPRCTAPVTLILKNNPNLRYVSLDVGCFRYRDGMEGMLSLAMAFPTAKLEKLELSFLNSAAYNRDINDGGDEAFDTESFAQYYLAKHNPFPALKEVIITGGGQNCINPNRLNFLLRCHNLETARLHRLDSNAMKALIVFLRTGCPKLTTMEWRKGLYDPEEFIVGLLQASKLGWKELRLPDMPEFGTDAWEALMQHVGTLEVLRLESAEHIPTNAVLNLLCSARKLKRLEGIADRQRKRFTRELSVHAHDAFREHLFEGSNMDWVLGPSVEHLQLHFDCVPRPDVLYRLNGGEFGFHLTGLNPEWRYPAQNWIYIQLSRMTGLQELVVGLQELSASTVRRNGVDWSMDTAALEEALPENDPRVFNYLSLEFSLECGLGLLSGLKEMRMLDVRSTAHNIGVAELEWMHTNWPKLERISGLESDRRWSIHHEDGPAAKTAVEEWMAAHPRGIGSSFYQ</sequence>
<keyword evidence="3" id="KW-1185">Reference proteome</keyword>
<dbReference type="InterPro" id="IPR036047">
    <property type="entry name" value="F-box-like_dom_sf"/>
</dbReference>
<dbReference type="PROSITE" id="PS50181">
    <property type="entry name" value="FBOX"/>
    <property type="match status" value="1"/>
</dbReference>
<proteinExistence type="predicted"/>
<accession>A0ABQ7JPR7</accession>
<dbReference type="Proteomes" id="UP001194696">
    <property type="component" value="Unassembled WGS sequence"/>
</dbReference>
<gene>
    <name evidence="2" type="ORF">BGZ96_000251</name>
</gene>
<evidence type="ECO:0000313" key="3">
    <source>
        <dbReference type="Proteomes" id="UP001194696"/>
    </source>
</evidence>
<name>A0ABQ7JPR7_9FUNG</name>
<evidence type="ECO:0000259" key="1">
    <source>
        <dbReference type="PROSITE" id="PS50181"/>
    </source>
</evidence>
<dbReference type="Pfam" id="PF12937">
    <property type="entry name" value="F-box-like"/>
    <property type="match status" value="1"/>
</dbReference>
<dbReference type="InterPro" id="IPR001810">
    <property type="entry name" value="F-box_dom"/>
</dbReference>
<reference evidence="2 3" key="1">
    <citation type="journal article" date="2020" name="Fungal Divers.">
        <title>Resolving the Mortierellaceae phylogeny through synthesis of multi-gene phylogenetics and phylogenomics.</title>
        <authorList>
            <person name="Vandepol N."/>
            <person name="Liber J."/>
            <person name="Desiro A."/>
            <person name="Na H."/>
            <person name="Kennedy M."/>
            <person name="Barry K."/>
            <person name="Grigoriev I.V."/>
            <person name="Miller A.N."/>
            <person name="O'Donnell K."/>
            <person name="Stajich J.E."/>
            <person name="Bonito G."/>
        </authorList>
    </citation>
    <scope>NUCLEOTIDE SEQUENCE [LARGE SCALE GENOMIC DNA]</scope>
    <source>
        <strain evidence="2 3">AD045</strain>
    </source>
</reference>
<dbReference type="Gene3D" id="3.80.10.10">
    <property type="entry name" value="Ribonuclease Inhibitor"/>
    <property type="match status" value="1"/>
</dbReference>
<evidence type="ECO:0000313" key="2">
    <source>
        <dbReference type="EMBL" id="KAG0282666.1"/>
    </source>
</evidence>
<protein>
    <recommendedName>
        <fullName evidence="1">F-box domain-containing protein</fullName>
    </recommendedName>
</protein>
<organism evidence="2 3">
    <name type="scientific">Linnemannia gamsii</name>
    <dbReference type="NCBI Taxonomy" id="64522"/>
    <lineage>
        <taxon>Eukaryota</taxon>
        <taxon>Fungi</taxon>
        <taxon>Fungi incertae sedis</taxon>
        <taxon>Mucoromycota</taxon>
        <taxon>Mortierellomycotina</taxon>
        <taxon>Mortierellomycetes</taxon>
        <taxon>Mortierellales</taxon>
        <taxon>Mortierellaceae</taxon>
        <taxon>Linnemannia</taxon>
    </lineage>
</organism>
<dbReference type="EMBL" id="JAAAIM010001023">
    <property type="protein sequence ID" value="KAG0282666.1"/>
    <property type="molecule type" value="Genomic_DNA"/>
</dbReference>